<dbReference type="Proteomes" id="UP000030706">
    <property type="component" value="Unassembled WGS sequence"/>
</dbReference>
<gene>
    <name evidence="1" type="ORF">M438DRAFT_347429</name>
</gene>
<sequence length="60" mass="6963">MTQDEKMRIRKILSSDINLMSFDEDLQAMRKGREDLMRLSEEASERAMHVRCTCNAQEGG</sequence>
<dbReference type="HOGENOM" id="CLU_2941331_0_0_1"/>
<reference evidence="1 2" key="1">
    <citation type="journal article" date="2014" name="BMC Genomics">
        <title>Genome sequencing of four Aureobasidium pullulans varieties: biotechnological potential, stress tolerance, and description of new species.</title>
        <authorList>
            <person name="Gostin Ar C."/>
            <person name="Ohm R.A."/>
            <person name="Kogej T."/>
            <person name="Sonjak S."/>
            <person name="Turk M."/>
            <person name="Zajc J."/>
            <person name="Zalar P."/>
            <person name="Grube M."/>
            <person name="Sun H."/>
            <person name="Han J."/>
            <person name="Sharma A."/>
            <person name="Chiniquy J."/>
            <person name="Ngan C.Y."/>
            <person name="Lipzen A."/>
            <person name="Barry K."/>
            <person name="Grigoriev I.V."/>
            <person name="Gunde-Cimerman N."/>
        </authorList>
    </citation>
    <scope>NUCLEOTIDE SEQUENCE [LARGE SCALE GENOMIC DNA]</scope>
    <source>
        <strain evidence="1 2">EXF-150</strain>
    </source>
</reference>
<dbReference type="RefSeq" id="XP_029758345.1">
    <property type="nucleotide sequence ID" value="XM_029905901.1"/>
</dbReference>
<name>A0A074X9Y9_AURPU</name>
<dbReference type="GeneID" id="40748207"/>
<evidence type="ECO:0000313" key="1">
    <source>
        <dbReference type="EMBL" id="KEQ82158.1"/>
    </source>
</evidence>
<keyword evidence="2" id="KW-1185">Reference proteome</keyword>
<proteinExistence type="predicted"/>
<evidence type="ECO:0000313" key="2">
    <source>
        <dbReference type="Proteomes" id="UP000030706"/>
    </source>
</evidence>
<protein>
    <submittedName>
        <fullName evidence="1">Uncharacterized protein</fullName>
    </submittedName>
</protein>
<dbReference type="AlphaFoldDB" id="A0A074X9Y9"/>
<organism evidence="1 2">
    <name type="scientific">Aureobasidium pullulans EXF-150</name>
    <dbReference type="NCBI Taxonomy" id="1043002"/>
    <lineage>
        <taxon>Eukaryota</taxon>
        <taxon>Fungi</taxon>
        <taxon>Dikarya</taxon>
        <taxon>Ascomycota</taxon>
        <taxon>Pezizomycotina</taxon>
        <taxon>Dothideomycetes</taxon>
        <taxon>Dothideomycetidae</taxon>
        <taxon>Dothideales</taxon>
        <taxon>Saccotheciaceae</taxon>
        <taxon>Aureobasidium</taxon>
    </lineage>
</organism>
<accession>A0A074X9Y9</accession>
<dbReference type="EMBL" id="KL584988">
    <property type="protein sequence ID" value="KEQ82158.1"/>
    <property type="molecule type" value="Genomic_DNA"/>
</dbReference>